<feature type="domain" description="Protein kinase" evidence="9">
    <location>
        <begin position="33"/>
        <end position="295"/>
    </location>
</feature>
<keyword evidence="2" id="KW-0723">Serine/threonine-protein kinase</keyword>
<dbReference type="InterPro" id="IPR027417">
    <property type="entry name" value="P-loop_NTPase"/>
</dbReference>
<evidence type="ECO:0000313" key="10">
    <source>
        <dbReference type="EMBL" id="TWT66406.1"/>
    </source>
</evidence>
<dbReference type="FunFam" id="1.10.510.10:FF:000021">
    <property type="entry name" value="Serine/threonine protein kinase"/>
    <property type="match status" value="1"/>
</dbReference>
<dbReference type="InterPro" id="IPR042095">
    <property type="entry name" value="SUMF_sf"/>
</dbReference>
<dbReference type="Gene3D" id="3.40.50.300">
    <property type="entry name" value="P-loop containing nucleotide triphosphate hydrolases"/>
    <property type="match status" value="1"/>
</dbReference>
<feature type="compositionally biased region" description="Basic and acidic residues" evidence="8">
    <location>
        <begin position="298"/>
        <end position="313"/>
    </location>
</feature>
<dbReference type="RefSeq" id="WP_246112716.1">
    <property type="nucleotide sequence ID" value="NZ_SJPK01000005.1"/>
</dbReference>
<dbReference type="EC" id="2.7.11.1" evidence="1"/>
<evidence type="ECO:0000256" key="1">
    <source>
        <dbReference type="ARBA" id="ARBA00012513"/>
    </source>
</evidence>
<protein>
    <recommendedName>
        <fullName evidence="1">non-specific serine/threonine protein kinase</fullName>
        <ecNumber evidence="1">2.7.11.1</ecNumber>
    </recommendedName>
</protein>
<dbReference type="Gene3D" id="3.30.200.20">
    <property type="entry name" value="Phosphorylase Kinase, domain 1"/>
    <property type="match status" value="1"/>
</dbReference>
<sequence length="1783" mass="202158">MSDENDSTKQGDFTWSGEESARDIPLPKRISRYQVSRLIGKGGFGMVFQASDDLLARQVAIKVPRRLPSPKADASKWHAEARIAAMLDHPNIVPVYDVGSTDEFPFFVVTRLIEGIDLRERLQQRRPTVAQSVQWIIEMADALQHAHEKGLVHRDVKPSNILIEKNDRPWLTDFGLAIRDIDLDRNSERKTMVGTYCYMSPEQARGEGHLVDGRADIFALGIVLYELLLGERPFSGGSSEQLLENIVRAEPRPLRQLDRRIDAELERICMKALAQRLSDRYSSSDEFANDLQRFADSHHTPDFRSKSPVRTDNESLEVESVSEEPLVVPKGLRAFDEHDQGFFLKLVPGVRDAQGIPEVIRRLKLRMESRVPQDSFRVGLIYGASGSGKSSLVRAGLVPLLHNSVHVAYVEANAKHTESRLLRLLAPLADEPQDEISLVQMMASIRRGEAASGKKVVIILDQFEQWLHAHPIMNDAELINAIRQCDGINLQCLVLIRDDFWMAATRFFHELDIHLVQDVNSTAVDRFELRHARYVLSEFGRAYGCLPAHPATLTYEQQNFIYSIVEAVAENGKVISIHLVVLAQLLKGREWNRKTLGNFVGADGVDINFLDATFHDSIASPHHRAMEVPARAVLAELLPEVGSNIKGQMKDASQLREVSGLNQEDFDQLLESLDGELRLITPTAAILDDPARDSLTDDVDAGPSTRYYQLTHDFLVRPLRQWLTRSDQQTARGRAKLRLQELTQYWRRKQETRFLPSNWEYLRILTLTDASRRNPDEQALMTAATRFHSYHWITAAAVLLLSGIGALWTKGRVNERMIAQETKFGVERLLASDTDHILESITTLEPIRDYVAPALQAVISDPKLSDDEILAARLALIESDPSQTQPLVDKILTSDAEQINLICERLQIRLSESVSSLWQIVESAPEDDPLWLRAAFALAQLDPVNERWNEHVERLSTIVVNQGTPLVVEFAPGLANIAGYLSKPMERYFAPPHSDQVRLNSAIVLSKCLQPTHHVTLTDLLCIATPEQFEQLLPVAEMLPSNVVKALKLELEKEATPNWPSAVPPATSITQQADEIDAELRREIEHLGGIAMDSFAMCQRLPLERFAGLSERLGRYGFRPQCVRAYQNETATHVATIWVRDHLPWEFTQHQDTDNIDEIQSKMRKQELFPADVTTMVNAQDGRNTLNYGVLWTGAPAAMIDSRIYLHLTEDEHEREGWGPLADGGYVPKSNLKTRDQDGQDRYSSVRWRTAFHPQSQDAWNDAPFSYQSRNLEGWQQSDVRINPVGAFDEFDVSYSAVWWKGGRMQSKTLDRMSSQAHLHECHALASENFRPASISVVYDDRVDKLVAASVWHRPFVSNDVKDAFASRHANAAIALFRLGAPDSLWPYLDAKPDCRLRSFLIDRMAAFRTDPAAVLQQLLTETDPSRKFSLITALAQFQPEQVPETVAAQLRQKMEDWGTQDPSAAIHSICSYLCHKWDWHEIRAKIETAPSPSTIASHPMPGWSRYQDHILIAIFGPVEFPMGSPGHEPFRDHHREVPRKMIIPRSFEIGAAEVTLAQFQQYKPEARHAPDYTRNENSPMTTVNWFDAISYCRWLSEQAGIDEDQMCYPPISEMREELETVGYITLPDDFLERNGYRLPTEAEWEYCARAATTTPRHFGNADDLLPKYAWTTESSTRQSQVYFHPIKQLIPNDFGLFDTLGNVMECCESSSSWNLSKSVLVDDSVETKRWRSSLNIFRGSAVFYVPTTMRSAKREEVRMDAQHPYMGFRIARTLPPRPVAED</sequence>
<evidence type="ECO:0000256" key="2">
    <source>
        <dbReference type="ARBA" id="ARBA00022527"/>
    </source>
</evidence>
<reference evidence="10 11" key="1">
    <citation type="submission" date="2019-02" db="EMBL/GenBank/DDBJ databases">
        <title>Deep-cultivation of Planctomycetes and their phenomic and genomic characterization uncovers novel biology.</title>
        <authorList>
            <person name="Wiegand S."/>
            <person name="Jogler M."/>
            <person name="Boedeker C."/>
            <person name="Pinto D."/>
            <person name="Vollmers J."/>
            <person name="Rivas-Marin E."/>
            <person name="Kohn T."/>
            <person name="Peeters S.H."/>
            <person name="Heuer A."/>
            <person name="Rast P."/>
            <person name="Oberbeckmann S."/>
            <person name="Bunk B."/>
            <person name="Jeske O."/>
            <person name="Meyerdierks A."/>
            <person name="Storesund J.E."/>
            <person name="Kallscheuer N."/>
            <person name="Luecker S."/>
            <person name="Lage O.M."/>
            <person name="Pohl T."/>
            <person name="Merkel B.J."/>
            <person name="Hornburger P."/>
            <person name="Mueller R.-W."/>
            <person name="Bruemmer F."/>
            <person name="Labrenz M."/>
            <person name="Spormann A.M."/>
            <person name="Op Den Camp H."/>
            <person name="Overmann J."/>
            <person name="Amann R."/>
            <person name="Jetten M.S.M."/>
            <person name="Mascher T."/>
            <person name="Medema M.H."/>
            <person name="Devos D.P."/>
            <person name="Kaster A.-K."/>
            <person name="Ovreas L."/>
            <person name="Rohde M."/>
            <person name="Galperin M.Y."/>
            <person name="Jogler C."/>
        </authorList>
    </citation>
    <scope>NUCLEOTIDE SEQUENCE [LARGE SCALE GENOMIC DNA]</scope>
    <source>
        <strain evidence="10 11">CA85</strain>
    </source>
</reference>
<dbReference type="InterPro" id="IPR005532">
    <property type="entry name" value="SUMF_dom"/>
</dbReference>
<evidence type="ECO:0000256" key="6">
    <source>
        <dbReference type="ARBA" id="ARBA00022840"/>
    </source>
</evidence>
<evidence type="ECO:0000256" key="5">
    <source>
        <dbReference type="ARBA" id="ARBA00022777"/>
    </source>
</evidence>
<evidence type="ECO:0000259" key="9">
    <source>
        <dbReference type="PROSITE" id="PS50011"/>
    </source>
</evidence>
<dbReference type="SUPFAM" id="SSF52540">
    <property type="entry name" value="P-loop containing nucleoside triphosphate hydrolases"/>
    <property type="match status" value="1"/>
</dbReference>
<dbReference type="PROSITE" id="PS50011">
    <property type="entry name" value="PROTEIN_KINASE_DOM"/>
    <property type="match status" value="1"/>
</dbReference>
<dbReference type="InterPro" id="IPR016187">
    <property type="entry name" value="CTDL_fold"/>
</dbReference>
<dbReference type="InterPro" id="IPR000719">
    <property type="entry name" value="Prot_kinase_dom"/>
</dbReference>
<dbReference type="Gene3D" id="3.90.1580.10">
    <property type="entry name" value="paralog of FGE (formylglycine-generating enzyme)"/>
    <property type="match status" value="1"/>
</dbReference>
<proteinExistence type="predicted"/>
<keyword evidence="11" id="KW-1185">Reference proteome</keyword>
<dbReference type="Pfam" id="PF00069">
    <property type="entry name" value="Pkinase"/>
    <property type="match status" value="1"/>
</dbReference>
<feature type="binding site" evidence="7">
    <location>
        <position position="62"/>
    </location>
    <ligand>
        <name>ATP</name>
        <dbReference type="ChEBI" id="CHEBI:30616"/>
    </ligand>
</feature>
<evidence type="ECO:0000256" key="4">
    <source>
        <dbReference type="ARBA" id="ARBA00022741"/>
    </source>
</evidence>
<feature type="region of interest" description="Disordered" evidence="8">
    <location>
        <begin position="298"/>
        <end position="322"/>
    </location>
</feature>
<dbReference type="SUPFAM" id="SSF56436">
    <property type="entry name" value="C-type lectin-like"/>
    <property type="match status" value="1"/>
</dbReference>
<keyword evidence="3 10" id="KW-0808">Transferase</keyword>
<dbReference type="PANTHER" id="PTHR43289:SF6">
    <property type="entry name" value="SERINE_THREONINE-PROTEIN KINASE NEKL-3"/>
    <property type="match status" value="1"/>
</dbReference>
<evidence type="ECO:0000256" key="8">
    <source>
        <dbReference type="SAM" id="MobiDB-lite"/>
    </source>
</evidence>
<dbReference type="InterPro" id="IPR017441">
    <property type="entry name" value="Protein_kinase_ATP_BS"/>
</dbReference>
<dbReference type="InterPro" id="IPR011009">
    <property type="entry name" value="Kinase-like_dom_sf"/>
</dbReference>
<name>A0A5C5XT25_9BACT</name>
<dbReference type="PROSITE" id="PS00107">
    <property type="entry name" value="PROTEIN_KINASE_ATP"/>
    <property type="match status" value="1"/>
</dbReference>
<dbReference type="SMART" id="SM00220">
    <property type="entry name" value="S_TKc"/>
    <property type="match status" value="1"/>
</dbReference>
<dbReference type="Pfam" id="PF03781">
    <property type="entry name" value="FGE-sulfatase"/>
    <property type="match status" value="1"/>
</dbReference>
<comment type="caution">
    <text evidence="10">The sequence shown here is derived from an EMBL/GenBank/DDBJ whole genome shotgun (WGS) entry which is preliminary data.</text>
</comment>
<evidence type="ECO:0000313" key="11">
    <source>
        <dbReference type="Proteomes" id="UP000318053"/>
    </source>
</evidence>
<dbReference type="PANTHER" id="PTHR43289">
    <property type="entry name" value="MITOGEN-ACTIVATED PROTEIN KINASE KINASE KINASE 20-RELATED"/>
    <property type="match status" value="1"/>
</dbReference>
<evidence type="ECO:0000256" key="7">
    <source>
        <dbReference type="PROSITE-ProRule" id="PRU10141"/>
    </source>
</evidence>
<dbReference type="PROSITE" id="PS00108">
    <property type="entry name" value="PROTEIN_KINASE_ST"/>
    <property type="match status" value="1"/>
</dbReference>
<dbReference type="SUPFAM" id="SSF56112">
    <property type="entry name" value="Protein kinase-like (PK-like)"/>
    <property type="match status" value="1"/>
</dbReference>
<dbReference type="InterPro" id="IPR049052">
    <property type="entry name" value="nSTAND1"/>
</dbReference>
<dbReference type="CDD" id="cd14014">
    <property type="entry name" value="STKc_PknB_like"/>
    <property type="match status" value="1"/>
</dbReference>
<keyword evidence="6 7" id="KW-0067">ATP-binding</keyword>
<dbReference type="EMBL" id="SJPK01000005">
    <property type="protein sequence ID" value="TWT66406.1"/>
    <property type="molecule type" value="Genomic_DNA"/>
</dbReference>
<keyword evidence="5 10" id="KW-0418">Kinase</keyword>
<accession>A0A5C5XT25</accession>
<dbReference type="Gene3D" id="1.10.510.10">
    <property type="entry name" value="Transferase(Phosphotransferase) domain 1"/>
    <property type="match status" value="1"/>
</dbReference>
<organism evidence="10 11">
    <name type="scientific">Allorhodopirellula solitaria</name>
    <dbReference type="NCBI Taxonomy" id="2527987"/>
    <lineage>
        <taxon>Bacteria</taxon>
        <taxon>Pseudomonadati</taxon>
        <taxon>Planctomycetota</taxon>
        <taxon>Planctomycetia</taxon>
        <taxon>Pirellulales</taxon>
        <taxon>Pirellulaceae</taxon>
        <taxon>Allorhodopirellula</taxon>
    </lineage>
</organism>
<dbReference type="InterPro" id="IPR008271">
    <property type="entry name" value="Ser/Thr_kinase_AS"/>
</dbReference>
<dbReference type="Pfam" id="PF20703">
    <property type="entry name" value="nSTAND1"/>
    <property type="match status" value="1"/>
</dbReference>
<gene>
    <name evidence="10" type="primary">prkC_8</name>
    <name evidence="10" type="ORF">CA85_25000</name>
</gene>
<evidence type="ECO:0000256" key="3">
    <source>
        <dbReference type="ARBA" id="ARBA00022679"/>
    </source>
</evidence>
<dbReference type="Proteomes" id="UP000318053">
    <property type="component" value="Unassembled WGS sequence"/>
</dbReference>
<dbReference type="GO" id="GO:0005524">
    <property type="term" value="F:ATP binding"/>
    <property type="evidence" value="ECO:0007669"/>
    <property type="project" value="UniProtKB-UniRule"/>
</dbReference>
<keyword evidence="4 7" id="KW-0547">Nucleotide-binding</keyword>
<dbReference type="GO" id="GO:0004674">
    <property type="term" value="F:protein serine/threonine kinase activity"/>
    <property type="evidence" value="ECO:0007669"/>
    <property type="project" value="UniProtKB-KW"/>
</dbReference>